<comment type="similarity">
    <text evidence="10">Belongs to the PlsY family.</text>
</comment>
<keyword evidence="5 10" id="KW-1133">Transmembrane helix</keyword>
<keyword evidence="1 10" id="KW-1003">Cell membrane</keyword>
<keyword evidence="9 10" id="KW-1208">Phospholipid metabolism</keyword>
<gene>
    <name evidence="10 11" type="primary">plsY</name>
    <name evidence="11" type="ORF">ACFQHW_05100</name>
</gene>
<evidence type="ECO:0000256" key="8">
    <source>
        <dbReference type="ARBA" id="ARBA00023209"/>
    </source>
</evidence>
<dbReference type="Pfam" id="PF02660">
    <property type="entry name" value="G3P_acyltransf"/>
    <property type="match status" value="1"/>
</dbReference>
<dbReference type="PANTHER" id="PTHR30309:SF0">
    <property type="entry name" value="GLYCEROL-3-PHOSPHATE ACYLTRANSFERASE-RELATED"/>
    <property type="match status" value="1"/>
</dbReference>
<feature type="transmembrane region" description="Helical" evidence="10">
    <location>
        <begin position="13"/>
        <end position="37"/>
    </location>
</feature>
<feature type="transmembrane region" description="Helical" evidence="10">
    <location>
        <begin position="64"/>
        <end position="84"/>
    </location>
</feature>
<dbReference type="RefSeq" id="WP_125595750.1">
    <property type="nucleotide sequence ID" value="NZ_JBHSSM010000015.1"/>
</dbReference>
<comment type="subcellular location">
    <subcellularLocation>
        <location evidence="10">Cell membrane</location>
        <topology evidence="10">Multi-pass membrane protein</topology>
    </subcellularLocation>
</comment>
<proteinExistence type="inferred from homology"/>
<evidence type="ECO:0000256" key="10">
    <source>
        <dbReference type="HAMAP-Rule" id="MF_01043"/>
    </source>
</evidence>
<dbReference type="InterPro" id="IPR003811">
    <property type="entry name" value="G3P_acylTferase_PlsY"/>
</dbReference>
<feature type="transmembrane region" description="Helical" evidence="10">
    <location>
        <begin position="167"/>
        <end position="186"/>
    </location>
</feature>
<evidence type="ECO:0000256" key="6">
    <source>
        <dbReference type="ARBA" id="ARBA00023098"/>
    </source>
</evidence>
<comment type="catalytic activity">
    <reaction evidence="10">
        <text>an acyl phosphate + sn-glycerol 3-phosphate = a 1-acyl-sn-glycero-3-phosphate + phosphate</text>
        <dbReference type="Rhea" id="RHEA:34075"/>
        <dbReference type="ChEBI" id="CHEBI:43474"/>
        <dbReference type="ChEBI" id="CHEBI:57597"/>
        <dbReference type="ChEBI" id="CHEBI:57970"/>
        <dbReference type="ChEBI" id="CHEBI:59918"/>
        <dbReference type="EC" id="2.3.1.275"/>
    </reaction>
</comment>
<keyword evidence="12" id="KW-1185">Reference proteome</keyword>
<dbReference type="EC" id="2.3.1.275" evidence="10"/>
<evidence type="ECO:0000256" key="2">
    <source>
        <dbReference type="ARBA" id="ARBA00022516"/>
    </source>
</evidence>
<evidence type="ECO:0000256" key="9">
    <source>
        <dbReference type="ARBA" id="ARBA00023264"/>
    </source>
</evidence>
<comment type="caution">
    <text evidence="11">The sequence shown here is derived from an EMBL/GenBank/DDBJ whole genome shotgun (WGS) entry which is preliminary data.</text>
</comment>
<name>A0ABW1UP33_9LACO</name>
<comment type="pathway">
    <text evidence="10">Lipid metabolism; phospholipid metabolism.</text>
</comment>
<evidence type="ECO:0000313" key="11">
    <source>
        <dbReference type="EMBL" id="MFC6314946.1"/>
    </source>
</evidence>
<evidence type="ECO:0000256" key="3">
    <source>
        <dbReference type="ARBA" id="ARBA00022679"/>
    </source>
</evidence>
<dbReference type="GO" id="GO:0004366">
    <property type="term" value="F:glycerol-3-phosphate O-acyltransferase activity"/>
    <property type="evidence" value="ECO:0007669"/>
    <property type="project" value="UniProtKB-EC"/>
</dbReference>
<evidence type="ECO:0000256" key="4">
    <source>
        <dbReference type="ARBA" id="ARBA00022692"/>
    </source>
</evidence>
<accession>A0ABW1UP33</accession>
<keyword evidence="3 10" id="KW-0808">Transferase</keyword>
<protein>
    <recommendedName>
        <fullName evidence="10">Glycerol-3-phosphate acyltransferase</fullName>
    </recommendedName>
    <alternativeName>
        <fullName evidence="10">Acyl-PO4 G3P acyltransferase</fullName>
    </alternativeName>
    <alternativeName>
        <fullName evidence="10">Acyl-phosphate--glycerol-3-phosphate acyltransferase</fullName>
    </alternativeName>
    <alternativeName>
        <fullName evidence="10">G3P acyltransferase</fullName>
        <shortName evidence="10">GPAT</shortName>
        <ecNumber evidence="10">2.3.1.275</ecNumber>
    </alternativeName>
    <alternativeName>
        <fullName evidence="10">Lysophosphatidic acid synthase</fullName>
        <shortName evidence="10">LPA synthase</shortName>
    </alternativeName>
</protein>
<reference evidence="12" key="1">
    <citation type="journal article" date="2019" name="Int. J. Syst. Evol. Microbiol.">
        <title>The Global Catalogue of Microorganisms (GCM) 10K type strain sequencing project: providing services to taxonomists for standard genome sequencing and annotation.</title>
        <authorList>
            <consortium name="The Broad Institute Genomics Platform"/>
            <consortium name="The Broad Institute Genome Sequencing Center for Infectious Disease"/>
            <person name="Wu L."/>
            <person name="Ma J."/>
        </authorList>
    </citation>
    <scope>NUCLEOTIDE SEQUENCE [LARGE SCALE GENOMIC DNA]</scope>
    <source>
        <strain evidence="12">CCM 8897</strain>
    </source>
</reference>
<evidence type="ECO:0000256" key="5">
    <source>
        <dbReference type="ARBA" id="ARBA00022989"/>
    </source>
</evidence>
<dbReference type="HAMAP" id="MF_01043">
    <property type="entry name" value="PlsY"/>
    <property type="match status" value="1"/>
</dbReference>
<dbReference type="EMBL" id="JBHSSM010000015">
    <property type="protein sequence ID" value="MFC6314946.1"/>
    <property type="molecule type" value="Genomic_DNA"/>
</dbReference>
<dbReference type="Proteomes" id="UP001596310">
    <property type="component" value="Unassembled WGS sequence"/>
</dbReference>
<feature type="transmembrane region" description="Helical" evidence="10">
    <location>
        <begin position="131"/>
        <end position="161"/>
    </location>
</feature>
<keyword evidence="6 10" id="KW-0443">Lipid metabolism</keyword>
<comment type="function">
    <text evidence="10">Catalyzes the transfer of an acyl group from acyl-phosphate (acyl-PO(4)) to glycerol-3-phosphate (G3P) to form lysophosphatidic acid (LPA). This enzyme utilizes acyl-phosphate as fatty acyl donor, but not acyl-CoA or acyl-ACP.</text>
</comment>
<dbReference type="PANTHER" id="PTHR30309">
    <property type="entry name" value="INNER MEMBRANE PROTEIN YGIH"/>
    <property type="match status" value="1"/>
</dbReference>
<sequence>MNAIILGGLTLKIAVLVILAYLLGSFPSGVIVGKIFYHRDIRQFGSGNIGTTNTFRVLGRPAGLLVLALDILKGTVAASLPVWFGLGLPHYAILAFGVAAILGHSFSIFIKFAGGKAVATSAGVLLAYNPSFFVIAASTFVIIMLLSSMVSVASMLGMILITLFSLFYRDPFLTALAAALTIFIFIRHRENIKRIRQGTENLVPFGWYYHHQHKPKPPKQ</sequence>
<comment type="subunit">
    <text evidence="10">Probably interacts with PlsX.</text>
</comment>
<dbReference type="SMART" id="SM01207">
    <property type="entry name" value="G3P_acyltransf"/>
    <property type="match status" value="1"/>
</dbReference>
<keyword evidence="4 10" id="KW-0812">Transmembrane</keyword>
<feature type="transmembrane region" description="Helical" evidence="10">
    <location>
        <begin position="90"/>
        <end position="110"/>
    </location>
</feature>
<keyword evidence="2 10" id="KW-0444">Lipid biosynthesis</keyword>
<dbReference type="NCBIfam" id="TIGR00023">
    <property type="entry name" value="glycerol-3-phosphate 1-O-acyltransferase PlsY"/>
    <property type="match status" value="1"/>
</dbReference>
<evidence type="ECO:0000256" key="1">
    <source>
        <dbReference type="ARBA" id="ARBA00022475"/>
    </source>
</evidence>
<keyword evidence="7 10" id="KW-0472">Membrane</keyword>
<evidence type="ECO:0000256" key="7">
    <source>
        <dbReference type="ARBA" id="ARBA00023136"/>
    </source>
</evidence>
<evidence type="ECO:0000313" key="12">
    <source>
        <dbReference type="Proteomes" id="UP001596310"/>
    </source>
</evidence>
<organism evidence="11 12">
    <name type="scientific">Lapidilactobacillus achengensis</name>
    <dbReference type="NCBI Taxonomy" id="2486000"/>
    <lineage>
        <taxon>Bacteria</taxon>
        <taxon>Bacillati</taxon>
        <taxon>Bacillota</taxon>
        <taxon>Bacilli</taxon>
        <taxon>Lactobacillales</taxon>
        <taxon>Lactobacillaceae</taxon>
        <taxon>Lapidilactobacillus</taxon>
    </lineage>
</organism>
<keyword evidence="8 10" id="KW-0594">Phospholipid biosynthesis</keyword>
<keyword evidence="11" id="KW-0012">Acyltransferase</keyword>